<dbReference type="EMBL" id="CM056819">
    <property type="protein sequence ID" value="KAJ8623909.1"/>
    <property type="molecule type" value="Genomic_DNA"/>
</dbReference>
<proteinExistence type="predicted"/>
<protein>
    <submittedName>
        <fullName evidence="1">Uncharacterized protein</fullName>
    </submittedName>
</protein>
<evidence type="ECO:0000313" key="1">
    <source>
        <dbReference type="EMBL" id="KAJ8623909.1"/>
    </source>
</evidence>
<accession>A0ACC2KSD7</accession>
<name>A0ACC2KSD7_PERAE</name>
<organism evidence="1 2">
    <name type="scientific">Persea americana</name>
    <name type="common">Avocado</name>
    <dbReference type="NCBI Taxonomy" id="3435"/>
    <lineage>
        <taxon>Eukaryota</taxon>
        <taxon>Viridiplantae</taxon>
        <taxon>Streptophyta</taxon>
        <taxon>Embryophyta</taxon>
        <taxon>Tracheophyta</taxon>
        <taxon>Spermatophyta</taxon>
        <taxon>Magnoliopsida</taxon>
        <taxon>Magnoliidae</taxon>
        <taxon>Laurales</taxon>
        <taxon>Lauraceae</taxon>
        <taxon>Persea</taxon>
    </lineage>
</organism>
<gene>
    <name evidence="1" type="ORF">MRB53_032439</name>
</gene>
<evidence type="ECO:0000313" key="2">
    <source>
        <dbReference type="Proteomes" id="UP001234297"/>
    </source>
</evidence>
<reference evidence="1 2" key="1">
    <citation type="journal article" date="2022" name="Hortic Res">
        <title>A haplotype resolved chromosomal level avocado genome allows analysis of novel avocado genes.</title>
        <authorList>
            <person name="Nath O."/>
            <person name="Fletcher S.J."/>
            <person name="Hayward A."/>
            <person name="Shaw L.M."/>
            <person name="Masouleh A.K."/>
            <person name="Furtado A."/>
            <person name="Henry R.J."/>
            <person name="Mitter N."/>
        </authorList>
    </citation>
    <scope>NUCLEOTIDE SEQUENCE [LARGE SCALE GENOMIC DNA]</scope>
    <source>
        <strain evidence="2">cv. Hass</strain>
    </source>
</reference>
<sequence>MAVNLVPRRERFTPIWLLLMSYGVWSVCSMEGRLLVNRTLVRGAKAKGAVCLDGSLPAYHLHRGFGSGAFNWLLQFEGGGWCNDINSCLERAKTRRGSTRYMNKFEIFSGILSNNASLNPDFYNWNRVKIRYCDGASFAGDSMFQNGTTLLYFRGQRIWNAIIHDLLQKGLNLAHKALLSGCSAGGLATFLHCDDFKSLLPENASVKCLSDAGFFLNLRDVSGNHTMRSFFESVVSLQGVVRNLDKNCISSQYYPTQCFFPQYALPYITTPYFILNSAYDVYQFHHSLVPLSADQHGQWRHCELDPAACTPNQISILQGLRNEMLSALRLFRYSRVGGMFINSCFAHCQSELQEAWFAHNSPRVNNKTIAETVVLSKPHTIESGFEERRFSFVQLRPEWAAKELVILSCPKVHYSPSILPSTPPSTDFYSKRASSSYFVNWFCISNKRLSGSLSSYRRVSNLDGYCFVKGASEISSFGSGFCNLSKRVSASVDVCKSHSNLSGIRCEGVFLEERDDGFYMRRCVELAKKAVGCTSPNPMVGCVIVKNGEIVGEGFHPKAGQPHAEVFALNDAGTHAENATAYVSLEPCNHYGRTPPCTEAMIRAKVKHVVVGMVDPNPIVASKGVERLRGAGIEVTVGVEEELCRKLNEAYIHRMLTGKPFVALRYLSSFNGRILNQVNDEDEESSGYYLQLLQEHDGVVISSTSMASDSKALAFNKTSAKQPLLIIIATVSDSPLHLPALTAEVAPRAIIFADKNVTVDPATESNLRRWGTEIVVWDQMNLGPILDYCGGQGLCSILIDLKEDSSAYHEILKMGLEEGLLQKVVMEICPLWAGSEEGSVKGFSSVGRKSVGLKDLQSRILKGGNVLVEGYLC</sequence>
<keyword evidence="2" id="KW-1185">Reference proteome</keyword>
<comment type="caution">
    <text evidence="1">The sequence shown here is derived from an EMBL/GenBank/DDBJ whole genome shotgun (WGS) entry which is preliminary data.</text>
</comment>
<dbReference type="Proteomes" id="UP001234297">
    <property type="component" value="Chromosome 11"/>
</dbReference>